<comment type="caution">
    <text evidence="3">The sequence shown here is derived from an EMBL/GenBank/DDBJ whole genome shotgun (WGS) entry which is preliminary data.</text>
</comment>
<protein>
    <recommendedName>
        <fullName evidence="5">Septum formation-related domain-containing protein</fullName>
    </recommendedName>
</protein>
<accession>A0A4R8UIN5</accession>
<evidence type="ECO:0008006" key="5">
    <source>
        <dbReference type="Google" id="ProtNLM"/>
    </source>
</evidence>
<dbReference type="Proteomes" id="UP000297866">
    <property type="component" value="Unassembled WGS sequence"/>
</dbReference>
<feature type="transmembrane region" description="Helical" evidence="2">
    <location>
        <begin position="27"/>
        <end position="47"/>
    </location>
</feature>
<name>A0A4R8UIN5_9MICO</name>
<dbReference type="OrthoDB" id="5112895at2"/>
<keyword evidence="2" id="KW-1133">Transmembrane helix</keyword>
<evidence type="ECO:0000256" key="1">
    <source>
        <dbReference type="SAM" id="MobiDB-lite"/>
    </source>
</evidence>
<organism evidence="3 4">
    <name type="scientific">Cryobacterium tagatosivorans</name>
    <dbReference type="NCBI Taxonomy" id="1259199"/>
    <lineage>
        <taxon>Bacteria</taxon>
        <taxon>Bacillati</taxon>
        <taxon>Actinomycetota</taxon>
        <taxon>Actinomycetes</taxon>
        <taxon>Micrococcales</taxon>
        <taxon>Microbacteriaceae</taxon>
        <taxon>Cryobacterium</taxon>
    </lineage>
</organism>
<gene>
    <name evidence="3" type="ORF">E3O23_01290</name>
</gene>
<evidence type="ECO:0000256" key="2">
    <source>
        <dbReference type="SAM" id="Phobius"/>
    </source>
</evidence>
<proteinExistence type="predicted"/>
<reference evidence="3 4" key="1">
    <citation type="submission" date="2019-03" db="EMBL/GenBank/DDBJ databases">
        <title>Genomics of glacier-inhabiting Cryobacterium strains.</title>
        <authorList>
            <person name="Liu Q."/>
            <person name="Xin Y.-H."/>
        </authorList>
    </citation>
    <scope>NUCLEOTIDE SEQUENCE [LARGE SCALE GENOMIC DNA]</scope>
    <source>
        <strain evidence="3 4">Sr47</strain>
    </source>
</reference>
<sequence length="213" mass="21930">MATPAAARQAPRGPARPPANRRRIGRILAWAAAGLLAVGVLVALFFFGQRLVGGSAPIAAPTETASASATPTPTPTSPATGPQPVGVHAWDALRGGECLEPYASPWEEEFTVVDCAAPHAAQLVYRGVFAGEEDAEFPGEAALAEQINLLCSAPGVIDLTAAGAIPDLQVQGSYPVTEEQWTSGQRDYYCFLNRASAEPLTASLAGPGPTPAA</sequence>
<feature type="region of interest" description="Disordered" evidence="1">
    <location>
        <begin position="63"/>
        <end position="82"/>
    </location>
</feature>
<evidence type="ECO:0000313" key="3">
    <source>
        <dbReference type="EMBL" id="TFB56251.1"/>
    </source>
</evidence>
<keyword evidence="4" id="KW-1185">Reference proteome</keyword>
<keyword evidence="2" id="KW-0472">Membrane</keyword>
<keyword evidence="2" id="KW-0812">Transmembrane</keyword>
<dbReference type="EMBL" id="SOEZ01000008">
    <property type="protein sequence ID" value="TFB56251.1"/>
    <property type="molecule type" value="Genomic_DNA"/>
</dbReference>
<dbReference type="AlphaFoldDB" id="A0A4R8UIN5"/>
<evidence type="ECO:0000313" key="4">
    <source>
        <dbReference type="Proteomes" id="UP000297866"/>
    </source>
</evidence>